<dbReference type="STRING" id="2282107.A0A286UH89"/>
<feature type="compositionally biased region" description="Low complexity" evidence="1">
    <location>
        <begin position="558"/>
        <end position="580"/>
    </location>
</feature>
<feature type="compositionally biased region" description="Gly residues" evidence="1">
    <location>
        <begin position="544"/>
        <end position="557"/>
    </location>
</feature>
<feature type="compositionally biased region" description="Polar residues" evidence="1">
    <location>
        <begin position="121"/>
        <end position="131"/>
    </location>
</feature>
<dbReference type="OrthoDB" id="3238644at2759"/>
<gene>
    <name evidence="2" type="ORF">PNOK_0579600</name>
</gene>
<organism evidence="2 3">
    <name type="scientific">Pyrrhoderma noxium</name>
    <dbReference type="NCBI Taxonomy" id="2282107"/>
    <lineage>
        <taxon>Eukaryota</taxon>
        <taxon>Fungi</taxon>
        <taxon>Dikarya</taxon>
        <taxon>Basidiomycota</taxon>
        <taxon>Agaricomycotina</taxon>
        <taxon>Agaricomycetes</taxon>
        <taxon>Hymenochaetales</taxon>
        <taxon>Hymenochaetaceae</taxon>
        <taxon>Pyrrhoderma</taxon>
    </lineage>
</organism>
<evidence type="ECO:0000313" key="2">
    <source>
        <dbReference type="EMBL" id="PAV18953.1"/>
    </source>
</evidence>
<feature type="compositionally biased region" description="Polar residues" evidence="1">
    <location>
        <begin position="189"/>
        <end position="218"/>
    </location>
</feature>
<accession>A0A286UH89</accession>
<feature type="region of interest" description="Disordered" evidence="1">
    <location>
        <begin position="424"/>
        <end position="580"/>
    </location>
</feature>
<feature type="region of interest" description="Disordered" evidence="1">
    <location>
        <begin position="60"/>
        <end position="230"/>
    </location>
</feature>
<evidence type="ECO:0000256" key="1">
    <source>
        <dbReference type="SAM" id="MobiDB-lite"/>
    </source>
</evidence>
<dbReference type="EMBL" id="NBII01000005">
    <property type="protein sequence ID" value="PAV18953.1"/>
    <property type="molecule type" value="Genomic_DNA"/>
</dbReference>
<feature type="compositionally biased region" description="Polar residues" evidence="1">
    <location>
        <begin position="1"/>
        <end position="14"/>
    </location>
</feature>
<feature type="compositionally biased region" description="Acidic residues" evidence="1">
    <location>
        <begin position="83"/>
        <end position="92"/>
    </location>
</feature>
<sequence length="713" mass="75620">MNALPATTASATANRNHKRMIRNKHHQSHSAYNRKHPSVDNVVRLLGLIPGPIFRGSKFPSPALRSLSPHRNAPSSSKRKLDDDEDEDDNPEENPNHHNTYPRPSSSSSPMYSTAKRIKHSNSNQKTTATLAGTSSIPIPSPSGSASTGSSGTQNIINGSSSSSGLNDNNNNGTNNSNNNNSHMMEIVTPSSSKANKSNGPDNVNMGSSTSANQPDTNASSATAPAAPAAAPAATSTPAVTATTINSAPSAPALGSDRSLNVFQPIRRPRRGAESLNFRVMQETYFTHARAFKYSGEARYLSTYPASHMHYRPLRDPPPKGSPYHTHGGLMALLEVLEALLCFVYSEWCQDQSRHPPGGPDRWESLKGYLSWCHRRWIDHIGERNNVKEKAFIGLIHLIRAFYLQRITKYKMIPAMKEMTSQYQKEIEMKGQQQQQQQQLQSGQGQGPEMQQAGSGGQRGRMVNLPPEKSLPSPDTDAASANSTPAAANGSEGGSGSTSGVSGPVGGGGMDSLLRNGGIERGEITSTPHPYSHSHGLAGSSSSSGGGGGGSGGGSGSGSTSVGGLSHSGNQHPSSSSSVTVSVPANYIHATQRLLNTHISVSTDLRTSERTLSLSIIREHFPHTFSRIIHSTLAVQEEWEGDMEDGEGELVWPGQCGTGEGVAWVCLIGRAMVREFGKGIGYLGLAGVIPKPGNGPGGGWGNERGSMHLGGRE</sequence>
<feature type="compositionally biased region" description="Low complexity" evidence="1">
    <location>
        <begin position="533"/>
        <end position="543"/>
    </location>
</feature>
<name>A0A286UH89_9AGAM</name>
<feature type="compositionally biased region" description="Low complexity" evidence="1">
    <location>
        <begin position="132"/>
        <end position="182"/>
    </location>
</feature>
<keyword evidence="3" id="KW-1185">Reference proteome</keyword>
<dbReference type="AlphaFoldDB" id="A0A286UH89"/>
<feature type="compositionally biased region" description="Low complexity" evidence="1">
    <location>
        <begin position="475"/>
        <end position="490"/>
    </location>
</feature>
<feature type="compositionally biased region" description="Low complexity" evidence="1">
    <location>
        <begin position="431"/>
        <end position="443"/>
    </location>
</feature>
<feature type="region of interest" description="Disordered" evidence="1">
    <location>
        <begin position="693"/>
        <end position="713"/>
    </location>
</feature>
<evidence type="ECO:0000313" key="3">
    <source>
        <dbReference type="Proteomes" id="UP000217199"/>
    </source>
</evidence>
<feature type="compositionally biased region" description="Basic residues" evidence="1">
    <location>
        <begin position="15"/>
        <end position="36"/>
    </location>
</feature>
<feature type="compositionally biased region" description="Gly residues" evidence="1">
    <location>
        <begin position="491"/>
        <end position="510"/>
    </location>
</feature>
<dbReference type="Proteomes" id="UP000217199">
    <property type="component" value="Unassembled WGS sequence"/>
</dbReference>
<dbReference type="InParanoid" id="A0A286UH89"/>
<proteinExistence type="predicted"/>
<comment type="caution">
    <text evidence="2">The sequence shown here is derived from an EMBL/GenBank/DDBJ whole genome shotgun (WGS) entry which is preliminary data.</text>
</comment>
<protein>
    <submittedName>
        <fullName evidence="2">Uncharacterized protein</fullName>
    </submittedName>
</protein>
<reference evidence="2 3" key="1">
    <citation type="journal article" date="2017" name="Mol. Ecol.">
        <title>Comparative and population genomic landscape of Phellinus noxius: A hypervariable fungus causing root rot in trees.</title>
        <authorList>
            <person name="Chung C.L."/>
            <person name="Lee T.J."/>
            <person name="Akiba M."/>
            <person name="Lee H.H."/>
            <person name="Kuo T.H."/>
            <person name="Liu D."/>
            <person name="Ke H.M."/>
            <person name="Yokoi T."/>
            <person name="Roa M.B."/>
            <person name="Lu M.J."/>
            <person name="Chang Y.Y."/>
            <person name="Ann P.J."/>
            <person name="Tsai J.N."/>
            <person name="Chen C.Y."/>
            <person name="Tzean S.S."/>
            <person name="Ota Y."/>
            <person name="Hattori T."/>
            <person name="Sahashi N."/>
            <person name="Liou R.F."/>
            <person name="Kikuchi T."/>
            <person name="Tsai I.J."/>
        </authorList>
    </citation>
    <scope>NUCLEOTIDE SEQUENCE [LARGE SCALE GENOMIC DNA]</scope>
    <source>
        <strain evidence="2 3">FFPRI411160</strain>
    </source>
</reference>
<feature type="compositionally biased region" description="Low complexity" evidence="1">
    <location>
        <begin position="219"/>
        <end position="230"/>
    </location>
</feature>
<feature type="region of interest" description="Disordered" evidence="1">
    <location>
        <begin position="1"/>
        <end position="36"/>
    </location>
</feature>